<feature type="signal peptide" evidence="1">
    <location>
        <begin position="1"/>
        <end position="29"/>
    </location>
</feature>
<dbReference type="RefSeq" id="WP_150372788.1">
    <property type="nucleotide sequence ID" value="NZ_CP044065.1"/>
</dbReference>
<dbReference type="AlphaFoldDB" id="A0A5P2H5I2"/>
<evidence type="ECO:0000313" key="3">
    <source>
        <dbReference type="Proteomes" id="UP000322822"/>
    </source>
</evidence>
<evidence type="ECO:0000313" key="2">
    <source>
        <dbReference type="EMBL" id="QET02763.1"/>
    </source>
</evidence>
<dbReference type="OrthoDB" id="8961114at2"/>
<name>A0A5P2H5I2_9BURK</name>
<reference evidence="2 3" key="1">
    <citation type="submission" date="2019-09" db="EMBL/GenBank/DDBJ databases">
        <title>FDA dAtabase for Regulatory Grade micrObial Sequences (FDA-ARGOS): Supporting development and validation of Infectious Disease Dx tests.</title>
        <authorList>
            <person name="Sciortino C."/>
            <person name="Tallon L."/>
            <person name="Sadzewicz L."/>
            <person name="Vavikolanu K."/>
            <person name="Mehta A."/>
            <person name="Aluvathingal J."/>
            <person name="Nadendla S."/>
            <person name="Nandy P."/>
            <person name="Geyer C."/>
            <person name="Yan Y."/>
            <person name="Sichtig H."/>
        </authorList>
    </citation>
    <scope>NUCLEOTIDE SEQUENCE [LARGE SCALE GENOMIC DNA]</scope>
    <source>
        <strain evidence="2 3">FDAARGOS_664</strain>
    </source>
</reference>
<evidence type="ECO:0008006" key="4">
    <source>
        <dbReference type="Google" id="ProtNLM"/>
    </source>
</evidence>
<dbReference type="Proteomes" id="UP000322822">
    <property type="component" value="Chromosome 1"/>
</dbReference>
<protein>
    <recommendedName>
        <fullName evidence="4">Copper-binding protein</fullName>
    </recommendedName>
</protein>
<evidence type="ECO:0000256" key="1">
    <source>
        <dbReference type="SAM" id="SignalP"/>
    </source>
</evidence>
<gene>
    <name evidence="2" type="ORF">FOB72_12380</name>
</gene>
<accession>A0A5P2H5I2</accession>
<dbReference type="EMBL" id="CP044065">
    <property type="protein sequence ID" value="QET02763.1"/>
    <property type="molecule type" value="Genomic_DNA"/>
</dbReference>
<organism evidence="2 3">
    <name type="scientific">Cupriavidus pauculus</name>
    <dbReference type="NCBI Taxonomy" id="82633"/>
    <lineage>
        <taxon>Bacteria</taxon>
        <taxon>Pseudomonadati</taxon>
        <taxon>Pseudomonadota</taxon>
        <taxon>Betaproteobacteria</taxon>
        <taxon>Burkholderiales</taxon>
        <taxon>Burkholderiaceae</taxon>
        <taxon>Cupriavidus</taxon>
    </lineage>
</organism>
<proteinExistence type="predicted"/>
<sequence length="199" mass="20739">MVPSFRLPFRLLPVALVAALALGAATAHAQPKTPPAVGIAEEAVISGKVIDIDPDTKAVLVQGPRGNVVELVAGDEARNFGNIRKGDIVTLTRGAVLVAGLEPVGSKDVAMAEQVERTSRAAEGGKPGLTREVTTTVTGQVTRVDANARTLTFRGPRENLRTVKVQDPAIDLASIKVGQMVKIVLREVIAISVKSPSAG</sequence>
<feature type="chain" id="PRO_5024939947" description="Copper-binding protein" evidence="1">
    <location>
        <begin position="30"/>
        <end position="199"/>
    </location>
</feature>
<keyword evidence="1" id="KW-0732">Signal</keyword>